<feature type="non-terminal residue" evidence="2">
    <location>
        <position position="486"/>
    </location>
</feature>
<proteinExistence type="predicted"/>
<evidence type="ECO:0000313" key="2">
    <source>
        <dbReference type="EMBL" id="GFA44214.1"/>
    </source>
</evidence>
<feature type="region of interest" description="Disordered" evidence="1">
    <location>
        <begin position="1"/>
        <end position="56"/>
    </location>
</feature>
<accession>A0A699JMC8</accession>
<name>A0A699JMC8_TANCI</name>
<feature type="region of interest" description="Disordered" evidence="1">
    <location>
        <begin position="215"/>
        <end position="238"/>
    </location>
</feature>
<dbReference type="AlphaFoldDB" id="A0A699JMC8"/>
<protein>
    <recommendedName>
        <fullName evidence="3">Reverse transcriptase domain-containing protein</fullName>
    </recommendedName>
</protein>
<comment type="caution">
    <text evidence="2">The sequence shown here is derived from an EMBL/GenBank/DDBJ whole genome shotgun (WGS) entry which is preliminary data.</text>
</comment>
<feature type="compositionally biased region" description="Basic and acidic residues" evidence="1">
    <location>
        <begin position="224"/>
        <end position="238"/>
    </location>
</feature>
<evidence type="ECO:0008006" key="3">
    <source>
        <dbReference type="Google" id="ProtNLM"/>
    </source>
</evidence>
<feature type="region of interest" description="Disordered" evidence="1">
    <location>
        <begin position="371"/>
        <end position="393"/>
    </location>
</feature>
<reference evidence="2" key="1">
    <citation type="journal article" date="2019" name="Sci. Rep.">
        <title>Draft genome of Tanacetum cinerariifolium, the natural source of mosquito coil.</title>
        <authorList>
            <person name="Yamashiro T."/>
            <person name="Shiraishi A."/>
            <person name="Satake H."/>
            <person name="Nakayama K."/>
        </authorList>
    </citation>
    <scope>NUCLEOTIDE SEQUENCE</scope>
</reference>
<gene>
    <name evidence="2" type="ORF">Tci_616186</name>
</gene>
<sequence length="486" mass="55043">MEAYEPEVLKAAPQSPKQAQLSPIPAPKYPKYLAPFDDDIPAEDQPLPADAPPTACSPGYITDSEPIEDYSEEDPEIDYVDYPSDEDEDIIFEADMSLQKRARFTAPSRMFEIGESLTAAAARQPGFALTRGTELDFMTALEVVKESVADMATRHRQDCEEFYTHHQDVQDDKALLQAHISTLAREMRYYYHMAIAETKALQQQRRDDHDMWTRAIRPNRGSGNRHDNHDSGSGERRRVPTSHVCTYNDFLNCQPLNFKGTKEVIGLTQWSEKMESVFHISNCTVENQVKYATYTLLGNAQMWGEIKNLEIEIWNMKESNEVEKYVGGLSNMIQGKVMSARPKIMQEAIELANDLLDQKFRTIVERHVENKRKLDSNPKDNQVQQQPFKRQNVARAYNAGPSEKKEYVGYHCAPSAITITIGRVISSVTTAKGLAIWPMVIELNYKKDCQKLKNKNRGNQVGDGEAHRKAYVLGGGDLNTDSNVVT</sequence>
<organism evidence="2">
    <name type="scientific">Tanacetum cinerariifolium</name>
    <name type="common">Dalmatian daisy</name>
    <name type="synonym">Chrysanthemum cinerariifolium</name>
    <dbReference type="NCBI Taxonomy" id="118510"/>
    <lineage>
        <taxon>Eukaryota</taxon>
        <taxon>Viridiplantae</taxon>
        <taxon>Streptophyta</taxon>
        <taxon>Embryophyta</taxon>
        <taxon>Tracheophyta</taxon>
        <taxon>Spermatophyta</taxon>
        <taxon>Magnoliopsida</taxon>
        <taxon>eudicotyledons</taxon>
        <taxon>Gunneridae</taxon>
        <taxon>Pentapetalae</taxon>
        <taxon>asterids</taxon>
        <taxon>campanulids</taxon>
        <taxon>Asterales</taxon>
        <taxon>Asteraceae</taxon>
        <taxon>Asteroideae</taxon>
        <taxon>Anthemideae</taxon>
        <taxon>Anthemidinae</taxon>
        <taxon>Tanacetum</taxon>
    </lineage>
</organism>
<dbReference type="EMBL" id="BKCJ010424750">
    <property type="protein sequence ID" value="GFA44214.1"/>
    <property type="molecule type" value="Genomic_DNA"/>
</dbReference>
<evidence type="ECO:0000256" key="1">
    <source>
        <dbReference type="SAM" id="MobiDB-lite"/>
    </source>
</evidence>
<feature type="compositionally biased region" description="Polar residues" evidence="1">
    <location>
        <begin position="379"/>
        <end position="389"/>
    </location>
</feature>